<name>A0AA97J321_EUBMA</name>
<evidence type="ECO:0000259" key="7">
    <source>
        <dbReference type="PROSITE" id="PS50221"/>
    </source>
</evidence>
<dbReference type="GO" id="GO:0016020">
    <property type="term" value="C:membrane"/>
    <property type="evidence" value="ECO:0007669"/>
    <property type="project" value="UniProtKB-SubCell"/>
</dbReference>
<keyword evidence="5" id="KW-1015">Disulfide bond</keyword>
<dbReference type="KEGG" id="emc:129326169"/>
<dbReference type="InterPro" id="IPR046338">
    <property type="entry name" value="GAIN_dom_sf"/>
</dbReference>
<evidence type="ECO:0000256" key="4">
    <source>
        <dbReference type="ARBA" id="ARBA00023136"/>
    </source>
</evidence>
<keyword evidence="3 6" id="KW-1133">Transmembrane helix</keyword>
<protein>
    <submittedName>
        <fullName evidence="10">Adhesion G-protein coupled receptor G7-like</fullName>
    </submittedName>
</protein>
<dbReference type="Gene3D" id="1.20.1070.10">
    <property type="entry name" value="Rhodopsin 7-helix transmembrane proteins"/>
    <property type="match status" value="1"/>
</dbReference>
<reference evidence="10" key="1">
    <citation type="submission" date="2025-08" db="UniProtKB">
        <authorList>
            <consortium name="RefSeq"/>
        </authorList>
    </citation>
    <scope>IDENTIFICATION</scope>
    <source>
        <tissue evidence="10">Blood</tissue>
    </source>
</reference>
<dbReference type="InterPro" id="IPR053986">
    <property type="entry name" value="GPR128_GAIN_subdom_B"/>
</dbReference>
<feature type="domain" description="G-protein coupled receptors family 2 profile 2" evidence="8">
    <location>
        <begin position="232"/>
        <end position="511"/>
    </location>
</feature>
<keyword evidence="2 6" id="KW-0812">Transmembrane</keyword>
<dbReference type="InterPro" id="IPR053066">
    <property type="entry name" value="ADGR_G7"/>
</dbReference>
<feature type="transmembrane region" description="Helical" evidence="6">
    <location>
        <begin position="234"/>
        <end position="257"/>
    </location>
</feature>
<feature type="transmembrane region" description="Helical" evidence="6">
    <location>
        <begin position="325"/>
        <end position="349"/>
    </location>
</feature>
<dbReference type="Pfam" id="PF00002">
    <property type="entry name" value="7tm_2"/>
    <property type="match status" value="1"/>
</dbReference>
<dbReference type="PROSITE" id="PS50221">
    <property type="entry name" value="GAIN_B"/>
    <property type="match status" value="1"/>
</dbReference>
<gene>
    <name evidence="10" type="primary">LOC129326169</name>
</gene>
<evidence type="ECO:0000256" key="3">
    <source>
        <dbReference type="ARBA" id="ARBA00022989"/>
    </source>
</evidence>
<evidence type="ECO:0000313" key="9">
    <source>
        <dbReference type="Proteomes" id="UP001190640"/>
    </source>
</evidence>
<keyword evidence="4 6" id="KW-0472">Membrane</keyword>
<feature type="transmembrane region" description="Helical" evidence="6">
    <location>
        <begin position="487"/>
        <end position="509"/>
    </location>
</feature>
<dbReference type="GO" id="GO:0007166">
    <property type="term" value="P:cell surface receptor signaling pathway"/>
    <property type="evidence" value="ECO:0007669"/>
    <property type="project" value="InterPro"/>
</dbReference>
<feature type="transmembrane region" description="Helical" evidence="6">
    <location>
        <begin position="411"/>
        <end position="435"/>
    </location>
</feature>
<dbReference type="InterPro" id="IPR053985">
    <property type="entry name" value="GPR128_GAIN_subdom_A"/>
</dbReference>
<evidence type="ECO:0000256" key="2">
    <source>
        <dbReference type="ARBA" id="ARBA00022692"/>
    </source>
</evidence>
<dbReference type="AlphaFoldDB" id="A0AA97J321"/>
<evidence type="ECO:0000256" key="6">
    <source>
        <dbReference type="SAM" id="Phobius"/>
    </source>
</evidence>
<evidence type="ECO:0000259" key="8">
    <source>
        <dbReference type="PROSITE" id="PS50261"/>
    </source>
</evidence>
<accession>A0AA97J321</accession>
<proteinExistence type="predicted"/>
<organism evidence="9 10">
    <name type="scientific">Eublepharis macularius</name>
    <name type="common">Leopard gecko</name>
    <name type="synonym">Cyrtodactylus macularius</name>
    <dbReference type="NCBI Taxonomy" id="481883"/>
    <lineage>
        <taxon>Eukaryota</taxon>
        <taxon>Metazoa</taxon>
        <taxon>Chordata</taxon>
        <taxon>Craniata</taxon>
        <taxon>Vertebrata</taxon>
        <taxon>Euteleostomi</taxon>
        <taxon>Lepidosauria</taxon>
        <taxon>Squamata</taxon>
        <taxon>Bifurcata</taxon>
        <taxon>Gekkota</taxon>
        <taxon>Eublepharidae</taxon>
        <taxon>Eublepharinae</taxon>
        <taxon>Eublepharis</taxon>
    </lineage>
</organism>
<dbReference type="GeneID" id="129326169"/>
<dbReference type="GO" id="GO:0004930">
    <property type="term" value="F:G protein-coupled receptor activity"/>
    <property type="evidence" value="ECO:0007669"/>
    <property type="project" value="InterPro"/>
</dbReference>
<feature type="transmembrane region" description="Helical" evidence="6">
    <location>
        <begin position="264"/>
        <end position="287"/>
    </location>
</feature>
<dbReference type="SMART" id="SM00303">
    <property type="entry name" value="GPS"/>
    <property type="match status" value="1"/>
</dbReference>
<dbReference type="Gene3D" id="2.60.220.50">
    <property type="match status" value="1"/>
</dbReference>
<evidence type="ECO:0000256" key="5">
    <source>
        <dbReference type="ARBA" id="ARBA00023157"/>
    </source>
</evidence>
<dbReference type="Pfam" id="PF01825">
    <property type="entry name" value="GPS"/>
    <property type="match status" value="1"/>
</dbReference>
<dbReference type="Pfam" id="PF22261">
    <property type="entry name" value="GPR128_GAIN_subdom_B"/>
    <property type="match status" value="1"/>
</dbReference>
<evidence type="ECO:0000313" key="10">
    <source>
        <dbReference type="RefSeq" id="XP_054830307.1"/>
    </source>
</evidence>
<comment type="subcellular location">
    <subcellularLocation>
        <location evidence="1">Membrane</location>
        <topology evidence="1">Multi-pass membrane protein</topology>
    </subcellularLocation>
</comment>
<keyword evidence="9" id="KW-1185">Reference proteome</keyword>
<dbReference type="InterPro" id="IPR000832">
    <property type="entry name" value="GPCR_2_secretin-like"/>
</dbReference>
<dbReference type="PROSITE" id="PS50261">
    <property type="entry name" value="G_PROTEIN_RECEP_F2_4"/>
    <property type="match status" value="1"/>
</dbReference>
<dbReference type="Proteomes" id="UP001190640">
    <property type="component" value="Chromosome 3"/>
</dbReference>
<feature type="domain" description="GAIN-B" evidence="7">
    <location>
        <begin position="77"/>
        <end position="226"/>
    </location>
</feature>
<dbReference type="PANTHER" id="PTHR47767">
    <property type="entry name" value="ADHESION G PROTEIN-COUPLED RECEPTOR G7"/>
    <property type="match status" value="1"/>
</dbReference>
<feature type="transmembrane region" description="Helical" evidence="6">
    <location>
        <begin position="361"/>
        <end position="383"/>
    </location>
</feature>
<dbReference type="InterPro" id="IPR057244">
    <property type="entry name" value="GAIN_B"/>
</dbReference>
<feature type="transmembrane region" description="Helical" evidence="6">
    <location>
        <begin position="456"/>
        <end position="475"/>
    </location>
</feature>
<dbReference type="Pfam" id="PF22259">
    <property type="entry name" value="GPR128_GAIN_subdomA"/>
    <property type="match status" value="1"/>
</dbReference>
<evidence type="ECO:0000256" key="1">
    <source>
        <dbReference type="ARBA" id="ARBA00004141"/>
    </source>
</evidence>
<dbReference type="InterPro" id="IPR017981">
    <property type="entry name" value="GPCR_2-like_7TM"/>
</dbReference>
<sequence length="574" mass="64526">MVAAVTTVSQILGANNTEFSLADKNLTNATKSLTIALQNFSVSNSSTQEVVQSNIAVRTISLREPLATVLFSAMKGSTDSLVSDRIKVDEQATGLKTDDRTEIQILINITSTNLTGTERVGFVLYQNDKLFPSKTYKIELEENYSNRIISGNANGIMVNNVKIALNPQYNRSEFRLYNHACVFWNYSLNDWDTAGCIKETDLPELLRCSCNHATNFAVLMSFRINYKYARPLEILSYIGCGLSIAGLTCTIVFHILIRKERKTAITLMVVSLCSAMLIFNIIFISGIENTNANVNVDENSAANIMLQSDKEGPPANDWCTAVAALLHYFLLATFMWTALNALQVYLLLVEAKRLLFRHYNAIMSLIGWGVPALFVSITLGATYSNSNYRQEEFCWLAALDSHQNFSVEKPLLWAFLLPVAFILLFNIIVFGRTIVSVIWKENKKLISTKKKSVMKNIFATVSIAVTLGITWILGYMMLIDHEKTNIVFSYVFCIFSATQGLQIFIFQVLTTTIFRNKASDAFEAFQRSRFGKSLNPRSYFLSGILGKVNPSEYFKTIHSTRHFDELHLISNSNE</sequence>
<dbReference type="RefSeq" id="XP_054830307.1">
    <property type="nucleotide sequence ID" value="XM_054974332.1"/>
</dbReference>
<dbReference type="PRINTS" id="PR00249">
    <property type="entry name" value="GPCRSECRETIN"/>
</dbReference>
<dbReference type="PANTHER" id="PTHR47767:SF1">
    <property type="entry name" value="ADHESION G PROTEIN-COUPLED RECEPTOR G7"/>
    <property type="match status" value="1"/>
</dbReference>
<dbReference type="InterPro" id="IPR000203">
    <property type="entry name" value="GPS"/>
</dbReference>